<organism evidence="2 3">
    <name type="scientific">Aspergillus wentii DTO 134E9</name>
    <dbReference type="NCBI Taxonomy" id="1073089"/>
    <lineage>
        <taxon>Eukaryota</taxon>
        <taxon>Fungi</taxon>
        <taxon>Dikarya</taxon>
        <taxon>Ascomycota</taxon>
        <taxon>Pezizomycotina</taxon>
        <taxon>Eurotiomycetes</taxon>
        <taxon>Eurotiomycetidae</taxon>
        <taxon>Eurotiales</taxon>
        <taxon>Aspergillaceae</taxon>
        <taxon>Aspergillus</taxon>
        <taxon>Aspergillus subgen. Cremei</taxon>
    </lineage>
</organism>
<proteinExistence type="predicted"/>
<evidence type="ECO:0000313" key="2">
    <source>
        <dbReference type="EMBL" id="OJJ31270.1"/>
    </source>
</evidence>
<dbReference type="AlphaFoldDB" id="A0A1L9R8M2"/>
<dbReference type="OrthoDB" id="2104739at2759"/>
<dbReference type="STRING" id="1073089.A0A1L9R8M2"/>
<dbReference type="RefSeq" id="XP_040684947.1">
    <property type="nucleotide sequence ID" value="XM_040839235.1"/>
</dbReference>
<feature type="domain" description="HNH nuclease" evidence="1">
    <location>
        <begin position="144"/>
        <end position="238"/>
    </location>
</feature>
<name>A0A1L9R8M2_ASPWE</name>
<dbReference type="GeneID" id="63755083"/>
<accession>A0A1L9R8M2</accession>
<dbReference type="EMBL" id="KV878216">
    <property type="protein sequence ID" value="OJJ31270.1"/>
    <property type="molecule type" value="Genomic_DNA"/>
</dbReference>
<gene>
    <name evidence="2" type="ORF">ASPWEDRAFT_72238</name>
</gene>
<dbReference type="Proteomes" id="UP000184383">
    <property type="component" value="Unassembled WGS sequence"/>
</dbReference>
<dbReference type="Pfam" id="PF13391">
    <property type="entry name" value="HNH_2"/>
    <property type="match status" value="1"/>
</dbReference>
<keyword evidence="3" id="KW-1185">Reference proteome</keyword>
<reference evidence="3" key="1">
    <citation type="journal article" date="2017" name="Genome Biol.">
        <title>Comparative genomics reveals high biological diversity and specific adaptations in the industrially and medically important fungal genus Aspergillus.</title>
        <authorList>
            <person name="de Vries R.P."/>
            <person name="Riley R."/>
            <person name="Wiebenga A."/>
            <person name="Aguilar-Osorio G."/>
            <person name="Amillis S."/>
            <person name="Uchima C.A."/>
            <person name="Anderluh G."/>
            <person name="Asadollahi M."/>
            <person name="Askin M."/>
            <person name="Barry K."/>
            <person name="Battaglia E."/>
            <person name="Bayram O."/>
            <person name="Benocci T."/>
            <person name="Braus-Stromeyer S.A."/>
            <person name="Caldana C."/>
            <person name="Canovas D."/>
            <person name="Cerqueira G.C."/>
            <person name="Chen F."/>
            <person name="Chen W."/>
            <person name="Choi C."/>
            <person name="Clum A."/>
            <person name="Dos Santos R.A."/>
            <person name="Damasio A.R."/>
            <person name="Diallinas G."/>
            <person name="Emri T."/>
            <person name="Fekete E."/>
            <person name="Flipphi M."/>
            <person name="Freyberg S."/>
            <person name="Gallo A."/>
            <person name="Gournas C."/>
            <person name="Habgood R."/>
            <person name="Hainaut M."/>
            <person name="Harispe M.L."/>
            <person name="Henrissat B."/>
            <person name="Hilden K.S."/>
            <person name="Hope R."/>
            <person name="Hossain A."/>
            <person name="Karabika E."/>
            <person name="Karaffa L."/>
            <person name="Karanyi Z."/>
            <person name="Krasevec N."/>
            <person name="Kuo A."/>
            <person name="Kusch H."/>
            <person name="LaButti K."/>
            <person name="Lagendijk E.L."/>
            <person name="Lapidus A."/>
            <person name="Levasseur A."/>
            <person name="Lindquist E."/>
            <person name="Lipzen A."/>
            <person name="Logrieco A.F."/>
            <person name="MacCabe A."/>
            <person name="Maekelae M.R."/>
            <person name="Malavazi I."/>
            <person name="Melin P."/>
            <person name="Meyer V."/>
            <person name="Mielnichuk N."/>
            <person name="Miskei M."/>
            <person name="Molnar A.P."/>
            <person name="Mule G."/>
            <person name="Ngan C.Y."/>
            <person name="Orejas M."/>
            <person name="Orosz E."/>
            <person name="Ouedraogo J.P."/>
            <person name="Overkamp K.M."/>
            <person name="Park H.-S."/>
            <person name="Perrone G."/>
            <person name="Piumi F."/>
            <person name="Punt P.J."/>
            <person name="Ram A.F."/>
            <person name="Ramon A."/>
            <person name="Rauscher S."/>
            <person name="Record E."/>
            <person name="Riano-Pachon D.M."/>
            <person name="Robert V."/>
            <person name="Roehrig J."/>
            <person name="Ruller R."/>
            <person name="Salamov A."/>
            <person name="Salih N.S."/>
            <person name="Samson R.A."/>
            <person name="Sandor E."/>
            <person name="Sanguinetti M."/>
            <person name="Schuetze T."/>
            <person name="Sepcic K."/>
            <person name="Shelest E."/>
            <person name="Sherlock G."/>
            <person name="Sophianopoulou V."/>
            <person name="Squina F.M."/>
            <person name="Sun H."/>
            <person name="Susca A."/>
            <person name="Todd R.B."/>
            <person name="Tsang A."/>
            <person name="Unkles S.E."/>
            <person name="van de Wiele N."/>
            <person name="van Rossen-Uffink D."/>
            <person name="Oliveira J.V."/>
            <person name="Vesth T.C."/>
            <person name="Visser J."/>
            <person name="Yu J.-H."/>
            <person name="Zhou M."/>
            <person name="Andersen M.R."/>
            <person name="Archer D.B."/>
            <person name="Baker S.E."/>
            <person name="Benoit I."/>
            <person name="Brakhage A.A."/>
            <person name="Braus G.H."/>
            <person name="Fischer R."/>
            <person name="Frisvad J.C."/>
            <person name="Goldman G.H."/>
            <person name="Houbraken J."/>
            <person name="Oakley B."/>
            <person name="Pocsi I."/>
            <person name="Scazzocchio C."/>
            <person name="Seiboth B."/>
            <person name="vanKuyk P.A."/>
            <person name="Wortman J."/>
            <person name="Dyer P.S."/>
            <person name="Grigoriev I.V."/>
        </authorList>
    </citation>
    <scope>NUCLEOTIDE SEQUENCE [LARGE SCALE GENOMIC DNA]</scope>
    <source>
        <strain evidence="3">DTO 134E9</strain>
    </source>
</reference>
<evidence type="ECO:0000313" key="3">
    <source>
        <dbReference type="Proteomes" id="UP000184383"/>
    </source>
</evidence>
<protein>
    <recommendedName>
        <fullName evidence="1">HNH nuclease domain-containing protein</fullName>
    </recommendedName>
</protein>
<sequence>MDQRLSLSPCSDLSDAPSDITISVHMPLSMQEKLDLYQPSTPDDDAVKVLRETFRYLPADGRVNLVSDVTGCETDTHLKQLAESIVSGILVPLKAMGKKAQITPSPRSNAQEAVDSTSIAMTDPIVREQQRLRRECLQREGNRCAVSGVYNAEHMATAPSNVITANLEAAHVIPFALGIFKNENERQRIATIWTYLHRYFPCLLSRIGFDYESLNKVENVMMLEKLLHGEFGAFNWTLEATETVNYYTIKTFPRLPTILQFHLPANRSIQLKSHDGRWPLPDPSLLAVHAAIANILNATGRGEEIDRILRDYGESGGLSADGRTDVSQLLSVSDLAVLASSWKPNIDLSPLKSRSSPTMKHPNKGDTFHYNVQEKEN</sequence>
<dbReference type="VEuPathDB" id="FungiDB:ASPWEDRAFT_72238"/>
<evidence type="ECO:0000259" key="1">
    <source>
        <dbReference type="Pfam" id="PF13391"/>
    </source>
</evidence>
<dbReference type="InterPro" id="IPR003615">
    <property type="entry name" value="HNH_nuc"/>
</dbReference>